<evidence type="ECO:0000313" key="3">
    <source>
        <dbReference type="Proteomes" id="UP001501166"/>
    </source>
</evidence>
<dbReference type="Proteomes" id="UP001501166">
    <property type="component" value="Unassembled WGS sequence"/>
</dbReference>
<feature type="domain" description="FlgD Tudor-like" evidence="1">
    <location>
        <begin position="89"/>
        <end position="136"/>
    </location>
</feature>
<dbReference type="EMBL" id="BAAACW010000080">
    <property type="protein sequence ID" value="GAA0362093.1"/>
    <property type="molecule type" value="Genomic_DNA"/>
</dbReference>
<protein>
    <recommendedName>
        <fullName evidence="1">FlgD Tudor-like domain-containing protein</fullName>
    </recommendedName>
</protein>
<accession>A0ABP3H4P7</accession>
<gene>
    <name evidence="2" type="ORF">GCM10008932_13410</name>
</gene>
<name>A0ABP3H4P7_9LACT</name>
<comment type="caution">
    <text evidence="2">The sequence shown here is derived from an EMBL/GenBank/DDBJ whole genome shotgun (WGS) entry which is preliminary data.</text>
</comment>
<evidence type="ECO:0000259" key="1">
    <source>
        <dbReference type="Pfam" id="PF13861"/>
    </source>
</evidence>
<proteinExistence type="predicted"/>
<dbReference type="RefSeq" id="WP_343754976.1">
    <property type="nucleotide sequence ID" value="NZ_BAAACW010000080.1"/>
</dbReference>
<keyword evidence="3" id="KW-1185">Reference proteome</keyword>
<sequence>MTIPDNMMIGSTNALQQAPEKKLNSDLNMEQFLQIISHAMSMPSFGGESGGSGSETDYIGQMVQFGMLNAMQDLNETMQSNLLINHQQQAFSLVGKEVTLTSQEDQLVSGVVEKVRFENGIATLHVNGEAYTMSDVIEVSQ</sequence>
<organism evidence="2 3">
    <name type="scientific">Alkalibacterium iburiense</name>
    <dbReference type="NCBI Taxonomy" id="290589"/>
    <lineage>
        <taxon>Bacteria</taxon>
        <taxon>Bacillati</taxon>
        <taxon>Bacillota</taxon>
        <taxon>Bacilli</taxon>
        <taxon>Lactobacillales</taxon>
        <taxon>Carnobacteriaceae</taxon>
        <taxon>Alkalibacterium</taxon>
    </lineage>
</organism>
<dbReference type="Pfam" id="PF13861">
    <property type="entry name" value="FLgD_tudor"/>
    <property type="match status" value="1"/>
</dbReference>
<evidence type="ECO:0000313" key="2">
    <source>
        <dbReference type="EMBL" id="GAA0362093.1"/>
    </source>
</evidence>
<reference evidence="3" key="1">
    <citation type="journal article" date="2019" name="Int. J. Syst. Evol. Microbiol.">
        <title>The Global Catalogue of Microorganisms (GCM) 10K type strain sequencing project: providing services to taxonomists for standard genome sequencing and annotation.</title>
        <authorList>
            <consortium name="The Broad Institute Genomics Platform"/>
            <consortium name="The Broad Institute Genome Sequencing Center for Infectious Disease"/>
            <person name="Wu L."/>
            <person name="Ma J."/>
        </authorList>
    </citation>
    <scope>NUCLEOTIDE SEQUENCE [LARGE SCALE GENOMIC DNA]</scope>
    <source>
        <strain evidence="3">JCM 12662</strain>
    </source>
</reference>
<dbReference type="InterPro" id="IPR025963">
    <property type="entry name" value="FLgD_Tudor"/>
</dbReference>